<dbReference type="PRINTS" id="PR00050">
    <property type="entry name" value="COLDSHOCK"/>
</dbReference>
<accession>A0A7R8WC31</accession>
<dbReference type="Gene3D" id="2.40.50.140">
    <property type="entry name" value="Nucleic acid-binding proteins"/>
    <property type="match status" value="1"/>
</dbReference>
<feature type="compositionally biased region" description="Low complexity" evidence="4">
    <location>
        <begin position="246"/>
        <end position="256"/>
    </location>
</feature>
<dbReference type="InterPro" id="IPR036875">
    <property type="entry name" value="Znf_CCHC_sf"/>
</dbReference>
<evidence type="ECO:0000256" key="3">
    <source>
        <dbReference type="ARBA" id="ARBA00022490"/>
    </source>
</evidence>
<dbReference type="Gene3D" id="4.10.60.10">
    <property type="entry name" value="Zinc finger, CCHC-type"/>
    <property type="match status" value="1"/>
</dbReference>
<evidence type="ECO:0000256" key="2">
    <source>
        <dbReference type="ARBA" id="ARBA00008840"/>
    </source>
</evidence>
<dbReference type="AlphaFoldDB" id="A0A7R8WC31"/>
<name>A0A7R8WC31_9CRUS</name>
<dbReference type="EMBL" id="OB660821">
    <property type="protein sequence ID" value="CAD7226402.1"/>
    <property type="molecule type" value="Genomic_DNA"/>
</dbReference>
<feature type="non-terminal residue" evidence="5">
    <location>
        <position position="265"/>
    </location>
</feature>
<feature type="compositionally biased region" description="Polar residues" evidence="4">
    <location>
        <begin position="60"/>
        <end position="71"/>
    </location>
</feature>
<dbReference type="InterPro" id="IPR002059">
    <property type="entry name" value="CSP_DNA-bd"/>
</dbReference>
<dbReference type="GO" id="GO:0005634">
    <property type="term" value="C:nucleus"/>
    <property type="evidence" value="ECO:0007669"/>
    <property type="project" value="TreeGrafter"/>
</dbReference>
<dbReference type="SMART" id="SM00357">
    <property type="entry name" value="CSP"/>
    <property type="match status" value="1"/>
</dbReference>
<dbReference type="CDD" id="cd04458">
    <property type="entry name" value="CSP_CDS"/>
    <property type="match status" value="1"/>
</dbReference>
<dbReference type="SUPFAM" id="SSF57756">
    <property type="entry name" value="Retrovirus zinc finger-like domains"/>
    <property type="match status" value="1"/>
</dbReference>
<keyword evidence="3" id="KW-0963">Cytoplasm</keyword>
<dbReference type="GO" id="GO:0005737">
    <property type="term" value="C:cytoplasm"/>
    <property type="evidence" value="ECO:0007669"/>
    <property type="project" value="UniProtKB-SubCell"/>
</dbReference>
<dbReference type="PANTHER" id="PTHR46109:SF1">
    <property type="entry name" value="PROTEIN LIN-28 HOMOLOG"/>
    <property type="match status" value="1"/>
</dbReference>
<dbReference type="PROSITE" id="PS51857">
    <property type="entry name" value="CSD_2"/>
    <property type="match status" value="1"/>
</dbReference>
<dbReference type="InterPro" id="IPR011129">
    <property type="entry name" value="CSD"/>
</dbReference>
<gene>
    <name evidence="5" type="ORF">CTOB1V02_LOCUS4320</name>
</gene>
<proteinExistence type="inferred from homology"/>
<dbReference type="OrthoDB" id="422005at2759"/>
<feature type="region of interest" description="Disordered" evidence="4">
    <location>
        <begin position="203"/>
        <end position="265"/>
    </location>
</feature>
<feature type="compositionally biased region" description="Low complexity" evidence="4">
    <location>
        <begin position="225"/>
        <end position="235"/>
    </location>
</feature>
<dbReference type="InterPro" id="IPR001878">
    <property type="entry name" value="Znf_CCHC"/>
</dbReference>
<dbReference type="GO" id="GO:0003729">
    <property type="term" value="F:mRNA binding"/>
    <property type="evidence" value="ECO:0007669"/>
    <property type="project" value="TreeGrafter"/>
</dbReference>
<dbReference type="GO" id="GO:0008270">
    <property type="term" value="F:zinc ion binding"/>
    <property type="evidence" value="ECO:0007669"/>
    <property type="project" value="InterPro"/>
</dbReference>
<dbReference type="InterPro" id="IPR012340">
    <property type="entry name" value="NA-bd_OB-fold"/>
</dbReference>
<feature type="region of interest" description="Disordered" evidence="4">
    <location>
        <begin position="1"/>
        <end position="80"/>
    </location>
</feature>
<feature type="compositionally biased region" description="Polar residues" evidence="4">
    <location>
        <begin position="39"/>
        <end position="48"/>
    </location>
</feature>
<evidence type="ECO:0000256" key="1">
    <source>
        <dbReference type="ARBA" id="ARBA00004496"/>
    </source>
</evidence>
<dbReference type="SMART" id="SM00343">
    <property type="entry name" value="ZnF_C2HC"/>
    <property type="match status" value="2"/>
</dbReference>
<evidence type="ECO:0000256" key="4">
    <source>
        <dbReference type="SAM" id="MobiDB-lite"/>
    </source>
</evidence>
<evidence type="ECO:0000313" key="5">
    <source>
        <dbReference type="EMBL" id="CAD7226402.1"/>
    </source>
</evidence>
<feature type="compositionally biased region" description="Basic and acidic residues" evidence="4">
    <location>
        <begin position="203"/>
        <end position="216"/>
    </location>
</feature>
<dbReference type="InterPro" id="IPR051373">
    <property type="entry name" value="Lin-28_RNA-binding"/>
</dbReference>
<organism evidence="5">
    <name type="scientific">Cyprideis torosa</name>
    <dbReference type="NCBI Taxonomy" id="163714"/>
    <lineage>
        <taxon>Eukaryota</taxon>
        <taxon>Metazoa</taxon>
        <taxon>Ecdysozoa</taxon>
        <taxon>Arthropoda</taxon>
        <taxon>Crustacea</taxon>
        <taxon>Oligostraca</taxon>
        <taxon>Ostracoda</taxon>
        <taxon>Podocopa</taxon>
        <taxon>Podocopida</taxon>
        <taxon>Cytherocopina</taxon>
        <taxon>Cytheroidea</taxon>
        <taxon>Cytherideidae</taxon>
        <taxon>Cyprideis</taxon>
    </lineage>
</organism>
<dbReference type="Pfam" id="PF00313">
    <property type="entry name" value="CSD"/>
    <property type="match status" value="1"/>
</dbReference>
<reference evidence="5" key="1">
    <citation type="submission" date="2020-11" db="EMBL/GenBank/DDBJ databases">
        <authorList>
            <person name="Tran Van P."/>
        </authorList>
    </citation>
    <scope>NUCLEOTIDE SEQUENCE</scope>
</reference>
<comment type="similarity">
    <text evidence="2">Belongs to the lin-28 family.</text>
</comment>
<dbReference type="PANTHER" id="PTHR46109">
    <property type="entry name" value="PROTEIN LIN-28"/>
    <property type="match status" value="1"/>
</dbReference>
<protein>
    <submittedName>
        <fullName evidence="5">Uncharacterized protein</fullName>
    </submittedName>
</protein>
<dbReference type="SUPFAM" id="SSF50249">
    <property type="entry name" value="Nucleic acid-binding proteins"/>
    <property type="match status" value="1"/>
</dbReference>
<comment type="subcellular location">
    <subcellularLocation>
        <location evidence="1">Cytoplasm</location>
    </subcellularLocation>
</comment>
<sequence>RKACDGYTSTRMKGASRGGGGKEKGNCLGETGKLKNALPSKTNSADSKNNSHSDLDEQENGSSDDTGSDSAEPSGVNGGSPLVKRGKCKWFNVAKGWGFITPNDGTQDVFVHQSVIKMDGFRSLGDEEEVEFEYKTSEKGLEATLVRGPRGNDIHGSDRRPLSKKRFRKFRCYNCGEYTNHLAAKCALGPQPKRCHQCKSEDHLIGDCPDRPPPKEKRQRGNRPSSTGSSVASTSEGKEGNGTVESTDSGTTSTTSPPSPEVNKT</sequence>
<dbReference type="GO" id="GO:0031054">
    <property type="term" value="P:pre-miRNA processing"/>
    <property type="evidence" value="ECO:0007669"/>
    <property type="project" value="TreeGrafter"/>
</dbReference>